<feature type="region of interest" description="Disordered" evidence="1">
    <location>
        <begin position="21"/>
        <end position="42"/>
    </location>
</feature>
<dbReference type="InterPro" id="IPR025326">
    <property type="entry name" value="DUF4232"/>
</dbReference>
<proteinExistence type="predicted"/>
<dbReference type="Pfam" id="PF14016">
    <property type="entry name" value="DUF4232"/>
    <property type="match status" value="1"/>
</dbReference>
<comment type="caution">
    <text evidence="3">The sequence shown here is derived from an EMBL/GenBank/DDBJ whole genome shotgun (WGS) entry which is preliminary data.</text>
</comment>
<name>A0ABQ4GAS9_9ACTN</name>
<gene>
    <name evidence="3" type="ORF">Mco01_71210</name>
</gene>
<evidence type="ECO:0000259" key="2">
    <source>
        <dbReference type="Pfam" id="PF14016"/>
    </source>
</evidence>
<dbReference type="Proteomes" id="UP000603904">
    <property type="component" value="Unassembled WGS sequence"/>
</dbReference>
<organism evidence="3 4">
    <name type="scientific">Microbispora corallina</name>
    <dbReference type="NCBI Taxonomy" id="83302"/>
    <lineage>
        <taxon>Bacteria</taxon>
        <taxon>Bacillati</taxon>
        <taxon>Actinomycetota</taxon>
        <taxon>Actinomycetes</taxon>
        <taxon>Streptosporangiales</taxon>
        <taxon>Streptosporangiaceae</taxon>
        <taxon>Microbispora</taxon>
    </lineage>
</organism>
<evidence type="ECO:0000313" key="4">
    <source>
        <dbReference type="Proteomes" id="UP000603904"/>
    </source>
</evidence>
<sequence length="258" mass="26728">MATMFQPDILPDDSVCSAKGGSRNGVVSVPMPPSPRTFPAAGPNRRRLFRVQPGMERTTSRTRLAAAAALALVTAACASAIPSAHAGAAGSARAGAVAQGAPTATTSGTDETTVRAASSGAAAARCRTTGLKARVGRVDAGAGQRYAPLVLTNTSSKTCWVYGFVGLIMIDGHGDALRTRTRRESVRPHRVTLRPGASAHARLHWTEIPTGSETRCPASARLMVIPPDEVAHLEIPFTARPCDDGRIDVTPMAAGATI</sequence>
<accession>A0ABQ4GAS9</accession>
<evidence type="ECO:0000256" key="1">
    <source>
        <dbReference type="SAM" id="MobiDB-lite"/>
    </source>
</evidence>
<dbReference type="EMBL" id="BOOC01000051">
    <property type="protein sequence ID" value="GIH44121.1"/>
    <property type="molecule type" value="Genomic_DNA"/>
</dbReference>
<feature type="domain" description="DUF4232" evidence="2">
    <location>
        <begin position="126"/>
        <end position="252"/>
    </location>
</feature>
<reference evidence="3 4" key="1">
    <citation type="submission" date="2021-01" db="EMBL/GenBank/DDBJ databases">
        <title>Whole genome shotgun sequence of Microbispora corallina NBRC 16416.</title>
        <authorList>
            <person name="Komaki H."/>
            <person name="Tamura T."/>
        </authorList>
    </citation>
    <scope>NUCLEOTIDE SEQUENCE [LARGE SCALE GENOMIC DNA]</scope>
    <source>
        <strain evidence="3 4">NBRC 16416</strain>
    </source>
</reference>
<protein>
    <recommendedName>
        <fullName evidence="2">DUF4232 domain-containing protein</fullName>
    </recommendedName>
</protein>
<evidence type="ECO:0000313" key="3">
    <source>
        <dbReference type="EMBL" id="GIH44121.1"/>
    </source>
</evidence>
<keyword evidence="4" id="KW-1185">Reference proteome</keyword>